<evidence type="ECO:0000313" key="6">
    <source>
        <dbReference type="EMBL" id="CAF1109080.1"/>
    </source>
</evidence>
<dbReference type="Proteomes" id="UP000663864">
    <property type="component" value="Unassembled WGS sequence"/>
</dbReference>
<evidence type="ECO:0000313" key="7">
    <source>
        <dbReference type="EMBL" id="CAF1130777.1"/>
    </source>
</evidence>
<dbReference type="PANTHER" id="PTHR47642">
    <property type="entry name" value="ATP-DEPENDENT DNA HELICASE"/>
    <property type="match status" value="1"/>
</dbReference>
<dbReference type="PANTHER" id="PTHR47642:SF5">
    <property type="entry name" value="ATP-DEPENDENT DNA HELICASE"/>
    <property type="match status" value="1"/>
</dbReference>
<dbReference type="GO" id="GO:0006281">
    <property type="term" value="P:DNA repair"/>
    <property type="evidence" value="ECO:0007669"/>
    <property type="project" value="UniProtKB-KW"/>
</dbReference>
<accession>A0A814RAA9</accession>
<dbReference type="InterPro" id="IPR046700">
    <property type="entry name" value="DUF6570"/>
</dbReference>
<keyword evidence="1" id="KW-0378">Hydrolase</keyword>
<dbReference type="Pfam" id="PF05970">
    <property type="entry name" value="PIF1"/>
    <property type="match status" value="1"/>
</dbReference>
<dbReference type="InterPro" id="IPR025476">
    <property type="entry name" value="Helitron_helicase-like"/>
</dbReference>
<dbReference type="EMBL" id="CAJNOU010000997">
    <property type="protein sequence ID" value="CAF1130777.1"/>
    <property type="molecule type" value="Genomic_DNA"/>
</dbReference>
<evidence type="ECO:0000259" key="4">
    <source>
        <dbReference type="Pfam" id="PF14214"/>
    </source>
</evidence>
<dbReference type="EMBL" id="CAJNOO010001174">
    <property type="protein sequence ID" value="CAF1109080.1"/>
    <property type="molecule type" value="Genomic_DNA"/>
</dbReference>
<reference evidence="7" key="1">
    <citation type="submission" date="2021-02" db="EMBL/GenBank/DDBJ databases">
        <authorList>
            <person name="Nowell W R."/>
        </authorList>
    </citation>
    <scope>NUCLEOTIDE SEQUENCE</scope>
</reference>
<feature type="domain" description="DNA helicase Pif1-like DEAD-box helicase" evidence="3">
    <location>
        <begin position="1574"/>
        <end position="1713"/>
    </location>
</feature>
<dbReference type="GO" id="GO:0006310">
    <property type="term" value="P:DNA recombination"/>
    <property type="evidence" value="ECO:0007669"/>
    <property type="project" value="UniProtKB-KW"/>
</dbReference>
<sequence length="1940" mass="221827">MSNICVFCNGSSNEACCATCTKLSRSQQFVYLLNKLQEATAKPYPHDELVTIVKRIKQLSFLTEPITYTPLKHFDPDMQHVDQIAQTYLLKCQGINIFQAVALTAYADGNCLYNSVLSLMPSLNVTPIELRVRTIVELVTNFDEYTYNYMDSVGPLQERWKDIAKNYSYSDLYELVSLCNVLGCNIRRNWLPNHFVPVVLLPPDATTQSNNQTSSAALSQMNRLQQSSTDPHMPLTTEESIIVLDESDSEMTNDVVTVTNTTTLTSVKPAKRLYNDAIRKRKSRLIQTTEQRTIRLFKQRELTKRNRANETEEQVKARLSRNSNRKALKRLALYESQKQERIQKGNSHRRIQTKETIAKTNHWPTVMSYDYKCQCLQNFTDRMSKSNVAESTCALCNIRAFSQHMVQLPMNDLKNKLFLRPHIDITTFIPGYENLVINDENWMETDTIDEAYPHIDPQFSNKKYDQTFFCEGNVMLYRKGVSGHNDDDNAHICLLCKDCYLAYSKGQIPKFGAANKMWIGDVPEELKDLTIVEEKLIAIYRHNTCVIKLQSPFNSSSTAQSALKGNAITFPQNIPNIASSLPLAMSTLCDTIKVVFIGSRMPTRDQVRKILTVRKKKVRNALEWLKQNNILYGNIVINVENLNNLPDNDIPEPLWATREEHLNANELVDEREGYVPDPLTEANERGERTNASIISINVSGVLDVKGTSITSEDINYHLLQRLRVDATKSSIKFGEKYLNGNDIVYMIPHGTKPTNEYLNPNLLPGLYPTLFSYGLGGLEDLSRPVKVSMKDHVRYLLNYDDKRFEKHHSFMFIVFNMIQRREACLQARLLTSKPFFANEAQVIGTVTSDEVQKVLTQAIEGNYSTSDNSRVNTLLKNIKSIGGHVMGSVHKRSSLRTLIHALIFNQGLFSIFLTINPADVHHPLAMFFAGIDFDLDNVLPENLPSTYERAEIVASHPVATAKFFHHLTSSILATLIDGGPSGGVLGKIKAYFGTVESQGRGSLHLHILIWLDHDLTPVDLKNNVQNENFKEKLITYLEDIIKEDLDKFRETISINSNDQQSYEINTKNDLAACRPTPKPSTKNFNKIFWQDVANLVKQNNIHKHTNTCYKYSQRRRNARKCRMRMPRKIIAKSEIDSVTGNISMKRNHEWINNFNEWIMSACRSNMDIKFVWSGSDAKALAYYVTDYVTKSSLSFHDSLALMIKATKDFDKKQSDSSDNIHERSRRLLLKMHNTLASQQELSGVQVASYILNFPDHYTTHEFQKIYLIGIENHLEKCLQDAKTQQENGSNMIENQTYAQIHEFEDDLDALNEHFLIESAENNKMVFVNSRIDYQYRDNTLNNYCLYDFTSWFRKKKIDENDKRILAKTNEETTSISRGRPSNERYKFLPQHPQHFSHILMKWTKPRVPVLIGPMIPRRERDETKERYYRAILTLFVPWRTITDLCDVTETWEEAYKSKKVLITQDMHQIIANIQLLHECKKDRDDHLLQMIEVGDTGDIDPQLVTQHQINNDDSNTDDDEDILDIIASIDDTAYASNDSQTMVTPETVYYNDSLTAIENANRFPHLINDVQQQLIMCVPGSGGTGKSQLIGALTRYFSVTKRAHKLRKLAPTAIAATNIGGMTIHSFLKNYRKMSKKKRVLAPGDISIQNEWRHVQYIFIDEISMVGLRLLARLHEILTIAKSSDPSVPFGGINIVLFGDYMQYSPVLDKALFIDVFMESSSSMANSTSVSKRSLSEYEIQCQVGRALILQVNVVVKLTIQMRVDDTEYLGALDRLRFGECNMNDYELFRSLIIGRPGAIQSLSDVPWNDAPILVYRNEIRTELNNRAVINKCKELNHPLIVCVAQDKTKSKKIDAKNLYRLQNFLLDLPDNKTESLPGYLPLVPGMPVLLTDNVATELGLSNGTKGIFRQIVYEELDTSLTYTNTKFPKSKTFLFVYAS</sequence>
<dbReference type="EMBL" id="CAJNOT010004251">
    <property type="protein sequence ID" value="CAF1423453.1"/>
    <property type="molecule type" value="Genomic_DNA"/>
</dbReference>
<dbReference type="GO" id="GO:0005524">
    <property type="term" value="F:ATP binding"/>
    <property type="evidence" value="ECO:0007669"/>
    <property type="project" value="UniProtKB-KW"/>
</dbReference>
<organism evidence="7 9">
    <name type="scientific">Rotaria sordida</name>
    <dbReference type="NCBI Taxonomy" id="392033"/>
    <lineage>
        <taxon>Eukaryota</taxon>
        <taxon>Metazoa</taxon>
        <taxon>Spiralia</taxon>
        <taxon>Gnathifera</taxon>
        <taxon>Rotifera</taxon>
        <taxon>Eurotatoria</taxon>
        <taxon>Bdelloidea</taxon>
        <taxon>Philodinida</taxon>
        <taxon>Philodinidae</taxon>
        <taxon>Rotaria</taxon>
    </lineage>
</organism>
<dbReference type="Gene3D" id="3.90.70.80">
    <property type="match status" value="1"/>
</dbReference>
<dbReference type="InterPro" id="IPR051055">
    <property type="entry name" value="PIF1_helicase"/>
</dbReference>
<evidence type="ECO:0000259" key="5">
    <source>
        <dbReference type="Pfam" id="PF20209"/>
    </source>
</evidence>
<dbReference type="InterPro" id="IPR027417">
    <property type="entry name" value="P-loop_NTPase"/>
</dbReference>
<comment type="similarity">
    <text evidence="1">Belongs to the helicase family.</text>
</comment>
<comment type="catalytic activity">
    <reaction evidence="1">
        <text>ATP + H2O = ADP + phosphate + H(+)</text>
        <dbReference type="Rhea" id="RHEA:13065"/>
        <dbReference type="ChEBI" id="CHEBI:15377"/>
        <dbReference type="ChEBI" id="CHEBI:15378"/>
        <dbReference type="ChEBI" id="CHEBI:30616"/>
        <dbReference type="ChEBI" id="CHEBI:43474"/>
        <dbReference type="ChEBI" id="CHEBI:456216"/>
        <dbReference type="EC" id="5.6.2.3"/>
    </reaction>
</comment>
<feature type="domain" description="DUF6570" evidence="5">
    <location>
        <begin position="505"/>
        <end position="643"/>
    </location>
</feature>
<dbReference type="Proteomes" id="UP000663889">
    <property type="component" value="Unassembled WGS sequence"/>
</dbReference>
<proteinExistence type="inferred from homology"/>
<dbReference type="Pfam" id="PF20209">
    <property type="entry name" value="DUF6570"/>
    <property type="match status" value="1"/>
</dbReference>
<dbReference type="OrthoDB" id="8196283at2759"/>
<dbReference type="GO" id="GO:0016787">
    <property type="term" value="F:hydrolase activity"/>
    <property type="evidence" value="ECO:0007669"/>
    <property type="project" value="UniProtKB-KW"/>
</dbReference>
<feature type="domain" description="Helitron helicase-like" evidence="4">
    <location>
        <begin position="792"/>
        <end position="1009"/>
    </location>
</feature>
<gene>
    <name evidence="6" type="ORF">RFH988_LOCUS19734</name>
    <name evidence="7" type="ORF">SEV965_LOCUS17405</name>
    <name evidence="8" type="ORF">ZHD862_LOCUS34050</name>
</gene>
<keyword evidence="1" id="KW-0233">DNA recombination</keyword>
<comment type="caution">
    <text evidence="7">The sequence shown here is derived from an EMBL/GenBank/DDBJ whole genome shotgun (WGS) entry which is preliminary data.</text>
</comment>
<evidence type="ECO:0000259" key="3">
    <source>
        <dbReference type="Pfam" id="PF05970"/>
    </source>
</evidence>
<dbReference type="GO" id="GO:0000723">
    <property type="term" value="P:telomere maintenance"/>
    <property type="evidence" value="ECO:0007669"/>
    <property type="project" value="InterPro"/>
</dbReference>
<evidence type="ECO:0000313" key="9">
    <source>
        <dbReference type="Proteomes" id="UP000663889"/>
    </source>
</evidence>
<feature type="compositionally biased region" description="Polar residues" evidence="2">
    <location>
        <begin position="207"/>
        <end position="230"/>
    </location>
</feature>
<dbReference type="GO" id="GO:0043139">
    <property type="term" value="F:5'-3' DNA helicase activity"/>
    <property type="evidence" value="ECO:0007669"/>
    <property type="project" value="UniProtKB-EC"/>
</dbReference>
<feature type="region of interest" description="Disordered" evidence="2">
    <location>
        <begin position="207"/>
        <end position="232"/>
    </location>
</feature>
<keyword evidence="1" id="KW-0067">ATP-binding</keyword>
<dbReference type="Pfam" id="PF14214">
    <property type="entry name" value="Helitron_like_N"/>
    <property type="match status" value="1"/>
</dbReference>
<keyword evidence="1" id="KW-0227">DNA damage</keyword>
<dbReference type="InterPro" id="IPR010285">
    <property type="entry name" value="DNA_helicase_pif1-like_DEAD"/>
</dbReference>
<dbReference type="Proteomes" id="UP000663882">
    <property type="component" value="Unassembled WGS sequence"/>
</dbReference>
<dbReference type="EC" id="5.6.2.3" evidence="1"/>
<dbReference type="Gene3D" id="3.40.50.300">
    <property type="entry name" value="P-loop containing nucleotide triphosphate hydrolases"/>
    <property type="match status" value="1"/>
</dbReference>
<keyword evidence="1" id="KW-0234">DNA repair</keyword>
<evidence type="ECO:0000313" key="8">
    <source>
        <dbReference type="EMBL" id="CAF1423453.1"/>
    </source>
</evidence>
<keyword evidence="1" id="KW-0347">Helicase</keyword>
<evidence type="ECO:0000256" key="2">
    <source>
        <dbReference type="SAM" id="MobiDB-lite"/>
    </source>
</evidence>
<dbReference type="SUPFAM" id="SSF52540">
    <property type="entry name" value="P-loop containing nucleoside triphosphate hydrolases"/>
    <property type="match status" value="2"/>
</dbReference>
<comment type="cofactor">
    <cofactor evidence="1">
        <name>Mg(2+)</name>
        <dbReference type="ChEBI" id="CHEBI:18420"/>
    </cofactor>
</comment>
<keyword evidence="1" id="KW-0547">Nucleotide-binding</keyword>
<protein>
    <recommendedName>
        <fullName evidence="1">ATP-dependent DNA helicase</fullName>
        <ecNumber evidence="1">5.6.2.3</ecNumber>
    </recommendedName>
</protein>
<evidence type="ECO:0000256" key="1">
    <source>
        <dbReference type="RuleBase" id="RU363044"/>
    </source>
</evidence>
<name>A0A814RAA9_9BILA</name>